<reference evidence="3" key="1">
    <citation type="submission" date="2021-01" db="EMBL/GenBank/DDBJ databases">
        <authorList>
            <person name="Corre E."/>
            <person name="Pelletier E."/>
            <person name="Niang G."/>
            <person name="Scheremetjew M."/>
            <person name="Finn R."/>
            <person name="Kale V."/>
            <person name="Holt S."/>
            <person name="Cochrane G."/>
            <person name="Meng A."/>
            <person name="Brown T."/>
            <person name="Cohen L."/>
        </authorList>
    </citation>
    <scope>NUCLEOTIDE SEQUENCE</scope>
    <source>
        <strain evidence="3">CCMP622</strain>
    </source>
</reference>
<evidence type="ECO:0000259" key="2">
    <source>
        <dbReference type="Pfam" id="PF04091"/>
    </source>
</evidence>
<name>A0A7S2TNN4_9EUKA</name>
<accession>A0A7S2TNN4</accession>
<proteinExistence type="predicted"/>
<evidence type="ECO:0000313" key="3">
    <source>
        <dbReference type="EMBL" id="CAD9760970.1"/>
    </source>
</evidence>
<dbReference type="GO" id="GO:0006893">
    <property type="term" value="P:Golgi to plasma membrane transport"/>
    <property type="evidence" value="ECO:0007669"/>
    <property type="project" value="TreeGrafter"/>
</dbReference>
<protein>
    <recommendedName>
        <fullName evidence="2">Exocyst complex subunit EXOC6/Sec15 C-terminal domain-containing protein</fullName>
    </recommendedName>
</protein>
<dbReference type="InterPro" id="IPR046361">
    <property type="entry name" value="EXOC6/Sec15_C"/>
</dbReference>
<keyword evidence="1" id="KW-0175">Coiled coil</keyword>
<dbReference type="GO" id="GO:0000145">
    <property type="term" value="C:exocyst"/>
    <property type="evidence" value="ECO:0007669"/>
    <property type="project" value="TreeGrafter"/>
</dbReference>
<dbReference type="GO" id="GO:0090522">
    <property type="term" value="P:vesicle tethering involved in exocytosis"/>
    <property type="evidence" value="ECO:0007669"/>
    <property type="project" value="InterPro"/>
</dbReference>
<dbReference type="GO" id="GO:0006886">
    <property type="term" value="P:intracellular protein transport"/>
    <property type="evidence" value="ECO:0007669"/>
    <property type="project" value="InterPro"/>
</dbReference>
<dbReference type="GO" id="GO:0016020">
    <property type="term" value="C:membrane"/>
    <property type="evidence" value="ECO:0007669"/>
    <property type="project" value="TreeGrafter"/>
</dbReference>
<evidence type="ECO:0000256" key="1">
    <source>
        <dbReference type="ARBA" id="ARBA00023054"/>
    </source>
</evidence>
<feature type="domain" description="Exocyst complex subunit EXOC6/Sec15 C-terminal" evidence="2">
    <location>
        <begin position="4"/>
        <end position="119"/>
    </location>
</feature>
<dbReference type="InterPro" id="IPR042044">
    <property type="entry name" value="EXOC6PINT-1/Sec15/Tip20_C_dom2"/>
</dbReference>
<dbReference type="AlphaFoldDB" id="A0A7S2TNN4"/>
<sequence>MALDVNWAPSHTSPRDAPHAYTDDLVTYLNTTFESFRFMPPPVRDKIPMACCVRIAELWLALLSKKSAKSKFNLIGMCNLERDLTALEAFAEDQPVAQLVRAFQDVRRLIALVLYGEIETVVKVGRIDDPSLDSLLVKLVDILPNYQPLRRSSEIAKLPSGAKNFSNREMQGFLKKLKNIRRSGAAGVKPTRKFS</sequence>
<dbReference type="EMBL" id="HBHP01013528">
    <property type="protein sequence ID" value="CAD9760970.1"/>
    <property type="molecule type" value="Transcribed_RNA"/>
</dbReference>
<organism evidence="3">
    <name type="scientific">Lotharella oceanica</name>
    <dbReference type="NCBI Taxonomy" id="641309"/>
    <lineage>
        <taxon>Eukaryota</taxon>
        <taxon>Sar</taxon>
        <taxon>Rhizaria</taxon>
        <taxon>Cercozoa</taxon>
        <taxon>Chlorarachniophyceae</taxon>
        <taxon>Lotharella</taxon>
    </lineage>
</organism>
<dbReference type="PANTHER" id="PTHR12702">
    <property type="entry name" value="SEC15"/>
    <property type="match status" value="1"/>
</dbReference>
<dbReference type="InterPro" id="IPR007225">
    <property type="entry name" value="EXOC6/Sec15"/>
</dbReference>
<dbReference type="PANTHER" id="PTHR12702:SF0">
    <property type="entry name" value="EXOCYST COMPLEX COMPONENT 6"/>
    <property type="match status" value="1"/>
</dbReference>
<dbReference type="Pfam" id="PF04091">
    <property type="entry name" value="Sec15_C"/>
    <property type="match status" value="1"/>
</dbReference>
<gene>
    <name evidence="3" type="ORF">LSP00402_LOCUS8427</name>
</gene>
<dbReference type="Gene3D" id="1.20.58.670">
    <property type="entry name" value="Dsl1p vesicle tethering complex, Tip20p subunit, domain D"/>
    <property type="match status" value="1"/>
</dbReference>